<proteinExistence type="predicted"/>
<reference evidence="1 2" key="1">
    <citation type="submission" date="2024-03" db="EMBL/GenBank/DDBJ databases">
        <title>The genome assembly and annotation of the cricket Gryllus longicercus Weissman &amp; Gray.</title>
        <authorList>
            <person name="Szrajer S."/>
            <person name="Gray D."/>
            <person name="Ylla G."/>
        </authorList>
    </citation>
    <scope>NUCLEOTIDE SEQUENCE [LARGE SCALE GENOMIC DNA]</scope>
    <source>
        <strain evidence="1">DAG 2021-001</strain>
        <tissue evidence="1">Whole body minus gut</tissue>
    </source>
</reference>
<dbReference type="Proteomes" id="UP001378592">
    <property type="component" value="Unassembled WGS sequence"/>
</dbReference>
<gene>
    <name evidence="1" type="ORF">R5R35_002028</name>
</gene>
<keyword evidence="2" id="KW-1185">Reference proteome</keyword>
<dbReference type="AlphaFoldDB" id="A0AAN9V8Q8"/>
<sequence length="134" mass="14571">MPPPSAVSVPDLGKVAASWTLPSSFFPPHRIFQVIIGAVRVLWRADSRGSVGAGAEAAVRLASPPFASTVVKCFQIPSHRILDSVTSDLSTERDQQSRSVGAKMGLVSLYLMSTAPLRSPRFRVMSRYSEETPW</sequence>
<accession>A0AAN9V8Q8</accession>
<name>A0AAN9V8Q8_9ORTH</name>
<protein>
    <submittedName>
        <fullName evidence="1">Uncharacterized protein</fullName>
    </submittedName>
</protein>
<organism evidence="1 2">
    <name type="scientific">Gryllus longicercus</name>
    <dbReference type="NCBI Taxonomy" id="2509291"/>
    <lineage>
        <taxon>Eukaryota</taxon>
        <taxon>Metazoa</taxon>
        <taxon>Ecdysozoa</taxon>
        <taxon>Arthropoda</taxon>
        <taxon>Hexapoda</taxon>
        <taxon>Insecta</taxon>
        <taxon>Pterygota</taxon>
        <taxon>Neoptera</taxon>
        <taxon>Polyneoptera</taxon>
        <taxon>Orthoptera</taxon>
        <taxon>Ensifera</taxon>
        <taxon>Gryllidea</taxon>
        <taxon>Grylloidea</taxon>
        <taxon>Gryllidae</taxon>
        <taxon>Gryllinae</taxon>
        <taxon>Gryllus</taxon>
    </lineage>
</organism>
<dbReference type="EMBL" id="JAZDUA010000612">
    <property type="protein sequence ID" value="KAK7790574.1"/>
    <property type="molecule type" value="Genomic_DNA"/>
</dbReference>
<evidence type="ECO:0000313" key="1">
    <source>
        <dbReference type="EMBL" id="KAK7790574.1"/>
    </source>
</evidence>
<evidence type="ECO:0000313" key="2">
    <source>
        <dbReference type="Proteomes" id="UP001378592"/>
    </source>
</evidence>
<comment type="caution">
    <text evidence="1">The sequence shown here is derived from an EMBL/GenBank/DDBJ whole genome shotgun (WGS) entry which is preliminary data.</text>
</comment>